<dbReference type="Gene3D" id="6.10.340.10">
    <property type="match status" value="1"/>
</dbReference>
<evidence type="ECO:0000313" key="11">
    <source>
        <dbReference type="Proteomes" id="UP000463051"/>
    </source>
</evidence>
<feature type="transmembrane region" description="Helical" evidence="7">
    <location>
        <begin position="38"/>
        <end position="59"/>
    </location>
</feature>
<comment type="similarity">
    <text evidence="5">Belongs to the methyl-accepting chemotaxis (MCP) protein family.</text>
</comment>
<dbReference type="CDD" id="cd06225">
    <property type="entry name" value="HAMP"/>
    <property type="match status" value="1"/>
</dbReference>
<evidence type="ECO:0000256" key="2">
    <source>
        <dbReference type="ARBA" id="ARBA00022475"/>
    </source>
</evidence>
<dbReference type="Pfam" id="PF00015">
    <property type="entry name" value="MCPsignal"/>
    <property type="match status" value="1"/>
</dbReference>
<dbReference type="PANTHER" id="PTHR32089:SF112">
    <property type="entry name" value="LYSOZYME-LIKE PROTEIN-RELATED"/>
    <property type="match status" value="1"/>
</dbReference>
<gene>
    <name evidence="10" type="ORF">GJB61_06375</name>
</gene>
<evidence type="ECO:0000313" key="10">
    <source>
        <dbReference type="EMBL" id="MRN52621.1"/>
    </source>
</evidence>
<evidence type="ECO:0000256" key="6">
    <source>
        <dbReference type="PROSITE-ProRule" id="PRU00284"/>
    </source>
</evidence>
<proteinExistence type="inferred from homology"/>
<dbReference type="InterPro" id="IPR004090">
    <property type="entry name" value="Chemotax_Me-accpt_rcpt"/>
</dbReference>
<protein>
    <submittedName>
        <fullName evidence="10">HAMP domain-containing protein</fullName>
    </submittedName>
</protein>
<dbReference type="InterPro" id="IPR004089">
    <property type="entry name" value="MCPsignal_dom"/>
</dbReference>
<dbReference type="Pfam" id="PF00672">
    <property type="entry name" value="HAMP"/>
    <property type="match status" value="1"/>
</dbReference>
<keyword evidence="7" id="KW-1133">Transmembrane helix</keyword>
<dbReference type="PROSITE" id="PS50885">
    <property type="entry name" value="HAMP"/>
    <property type="match status" value="1"/>
</dbReference>
<dbReference type="PROSITE" id="PS50111">
    <property type="entry name" value="CHEMOTAXIS_TRANSDUC_2"/>
    <property type="match status" value="1"/>
</dbReference>
<evidence type="ECO:0000256" key="4">
    <source>
        <dbReference type="ARBA" id="ARBA00023224"/>
    </source>
</evidence>
<feature type="domain" description="HAMP" evidence="9">
    <location>
        <begin position="233"/>
        <end position="287"/>
    </location>
</feature>
<dbReference type="GO" id="GO:0004888">
    <property type="term" value="F:transmembrane signaling receptor activity"/>
    <property type="evidence" value="ECO:0007669"/>
    <property type="project" value="InterPro"/>
</dbReference>
<name>A0A7X2H2Z4_9BACL</name>
<dbReference type="Proteomes" id="UP000463051">
    <property type="component" value="Unassembled WGS sequence"/>
</dbReference>
<evidence type="ECO:0000256" key="3">
    <source>
        <dbReference type="ARBA" id="ARBA00023136"/>
    </source>
</evidence>
<reference evidence="10 11" key="1">
    <citation type="submission" date="2019-11" db="EMBL/GenBank/DDBJ databases">
        <title>Paenibacillus monticola sp. nov., a novel PGPR strain isolated from mountain sample in China.</title>
        <authorList>
            <person name="Zhao Q."/>
            <person name="Li H.-P."/>
            <person name="Zhang J.-L."/>
        </authorList>
    </citation>
    <scope>NUCLEOTIDE SEQUENCE [LARGE SCALE GENOMIC DNA]</scope>
    <source>
        <strain evidence="10 11">LC-T2</strain>
    </source>
</reference>
<dbReference type="GO" id="GO:0006935">
    <property type="term" value="P:chemotaxis"/>
    <property type="evidence" value="ECO:0007669"/>
    <property type="project" value="InterPro"/>
</dbReference>
<accession>A0A7X2H2Z4</accession>
<dbReference type="SMART" id="SM00283">
    <property type="entry name" value="MA"/>
    <property type="match status" value="1"/>
</dbReference>
<evidence type="ECO:0000256" key="5">
    <source>
        <dbReference type="ARBA" id="ARBA00029447"/>
    </source>
</evidence>
<comment type="caution">
    <text evidence="10">The sequence shown here is derived from an EMBL/GenBank/DDBJ whole genome shotgun (WGS) entry which is preliminary data.</text>
</comment>
<dbReference type="PRINTS" id="PR00260">
    <property type="entry name" value="CHEMTRNSDUCR"/>
</dbReference>
<dbReference type="Gene3D" id="1.10.287.950">
    <property type="entry name" value="Methyl-accepting chemotaxis protein"/>
    <property type="match status" value="1"/>
</dbReference>
<keyword evidence="2" id="KW-1003">Cell membrane</keyword>
<keyword evidence="3 7" id="KW-0472">Membrane</keyword>
<dbReference type="GO" id="GO:0005886">
    <property type="term" value="C:plasma membrane"/>
    <property type="evidence" value="ECO:0007669"/>
    <property type="project" value="UniProtKB-SubCell"/>
</dbReference>
<dbReference type="EMBL" id="WJXB01000002">
    <property type="protein sequence ID" value="MRN52621.1"/>
    <property type="molecule type" value="Genomic_DNA"/>
</dbReference>
<dbReference type="SMART" id="SM00304">
    <property type="entry name" value="HAMP"/>
    <property type="match status" value="1"/>
</dbReference>
<feature type="transmembrane region" description="Helical" evidence="7">
    <location>
        <begin position="209"/>
        <end position="231"/>
    </location>
</feature>
<dbReference type="SUPFAM" id="SSF58104">
    <property type="entry name" value="Methyl-accepting chemotaxis protein (MCP) signaling domain"/>
    <property type="match status" value="1"/>
</dbReference>
<comment type="subcellular location">
    <subcellularLocation>
        <location evidence="1">Cell membrane</location>
    </subcellularLocation>
</comment>
<evidence type="ECO:0000259" key="8">
    <source>
        <dbReference type="PROSITE" id="PS50111"/>
    </source>
</evidence>
<keyword evidence="11" id="KW-1185">Reference proteome</keyword>
<dbReference type="InterPro" id="IPR003660">
    <property type="entry name" value="HAMP_dom"/>
</dbReference>
<organism evidence="10 11">
    <name type="scientific">Paenibacillus monticola</name>
    <dbReference type="NCBI Taxonomy" id="2666075"/>
    <lineage>
        <taxon>Bacteria</taxon>
        <taxon>Bacillati</taxon>
        <taxon>Bacillota</taxon>
        <taxon>Bacilli</taxon>
        <taxon>Bacillales</taxon>
        <taxon>Paenibacillaceae</taxon>
        <taxon>Paenibacillus</taxon>
    </lineage>
</organism>
<evidence type="ECO:0000256" key="1">
    <source>
        <dbReference type="ARBA" id="ARBA00004236"/>
    </source>
</evidence>
<dbReference type="AlphaFoldDB" id="A0A7X2H2Z4"/>
<dbReference type="CDD" id="cd11386">
    <property type="entry name" value="MCP_signal"/>
    <property type="match status" value="1"/>
</dbReference>
<sequence>MKVSERLQDIHTDLQVSRCILHTDMEEITMFKGIRARILLGFTAVIIVFLVAIAGNTLFQGKVSMLTDQANRNWNKLSLVQGLTDKIRNADELGARYIMGNTDAGSTYLAQYEAILPTISESITALKSEGLSEAELKGVTDLEGKWNDYLTVLKEAFALAKAGNFPEAQKSFTNLSLNSMIESQVVFQKMLTEEIQKEQTQADEHRNNAMIVSFGVTGLSVVLALIIALLLSARILKPLRDVNHQLKEIADGDADLTRKLNVRSKDEIGELATNYNKMTDNLRAMIEQVNQSAKGLAVSSAKLTADSGSTAEATERIADIMGEVASGTGQQMNDLQTNMTTIYEMSIGIGQIATSVQDISEASLRSAEFAIAGDESLQAAGQQMASINHSIQTLSGQVLGFVKRSQEISSLVGVIKGIASETNMLALNATIEAARAGEHGRGFAVVADQVRKLAEQSAESANLIADMAKGIQTDADVAMKVMKSSIIEVEGGTEIIQEAGRSFGEIRLSIDSLAGQVQEVSGAVEEITAATDEIVESIRTVTLISETTAASTQNVSAASQEQMASVEQIASSASELSTMAQGLQGLVARFNV</sequence>
<evidence type="ECO:0000259" key="9">
    <source>
        <dbReference type="PROSITE" id="PS50885"/>
    </source>
</evidence>
<keyword evidence="7" id="KW-0812">Transmembrane</keyword>
<keyword evidence="4 6" id="KW-0807">Transducer</keyword>
<evidence type="ECO:0000256" key="7">
    <source>
        <dbReference type="SAM" id="Phobius"/>
    </source>
</evidence>
<dbReference type="PANTHER" id="PTHR32089">
    <property type="entry name" value="METHYL-ACCEPTING CHEMOTAXIS PROTEIN MCPB"/>
    <property type="match status" value="1"/>
</dbReference>
<dbReference type="GO" id="GO:0007165">
    <property type="term" value="P:signal transduction"/>
    <property type="evidence" value="ECO:0007669"/>
    <property type="project" value="UniProtKB-KW"/>
</dbReference>
<feature type="domain" description="Methyl-accepting transducer" evidence="8">
    <location>
        <begin position="306"/>
        <end position="542"/>
    </location>
</feature>